<dbReference type="Pfam" id="PF20434">
    <property type="entry name" value="BD-FAE"/>
    <property type="match status" value="1"/>
</dbReference>
<proteinExistence type="predicted"/>
<name>K1Q8B8_MAGGI</name>
<dbReference type="HOGENOM" id="CLU_012494_2_5_1"/>
<dbReference type="InterPro" id="IPR050300">
    <property type="entry name" value="GDXG_lipolytic_enzyme"/>
</dbReference>
<dbReference type="GO" id="GO:0004061">
    <property type="term" value="F:arylformamidase activity"/>
    <property type="evidence" value="ECO:0007669"/>
    <property type="project" value="TreeGrafter"/>
</dbReference>
<evidence type="ECO:0000256" key="1">
    <source>
        <dbReference type="ARBA" id="ARBA00022801"/>
    </source>
</evidence>
<accession>K1Q8B8</accession>
<protein>
    <submittedName>
        <fullName evidence="3">Putative arylformamidase</fullName>
    </submittedName>
</protein>
<reference evidence="3" key="1">
    <citation type="journal article" date="2012" name="Nature">
        <title>The oyster genome reveals stress adaptation and complexity of shell formation.</title>
        <authorList>
            <person name="Zhang G."/>
            <person name="Fang X."/>
            <person name="Guo X."/>
            <person name="Li L."/>
            <person name="Luo R."/>
            <person name="Xu F."/>
            <person name="Yang P."/>
            <person name="Zhang L."/>
            <person name="Wang X."/>
            <person name="Qi H."/>
            <person name="Xiong Z."/>
            <person name="Que H."/>
            <person name="Xie Y."/>
            <person name="Holland P.W."/>
            <person name="Paps J."/>
            <person name="Zhu Y."/>
            <person name="Wu F."/>
            <person name="Chen Y."/>
            <person name="Wang J."/>
            <person name="Peng C."/>
            <person name="Meng J."/>
            <person name="Yang L."/>
            <person name="Liu J."/>
            <person name="Wen B."/>
            <person name="Zhang N."/>
            <person name="Huang Z."/>
            <person name="Zhu Q."/>
            <person name="Feng Y."/>
            <person name="Mount A."/>
            <person name="Hedgecock D."/>
            <person name="Xu Z."/>
            <person name="Liu Y."/>
            <person name="Domazet-Loso T."/>
            <person name="Du Y."/>
            <person name="Sun X."/>
            <person name="Zhang S."/>
            <person name="Liu B."/>
            <person name="Cheng P."/>
            <person name="Jiang X."/>
            <person name="Li J."/>
            <person name="Fan D."/>
            <person name="Wang W."/>
            <person name="Fu W."/>
            <person name="Wang T."/>
            <person name="Wang B."/>
            <person name="Zhang J."/>
            <person name="Peng Z."/>
            <person name="Li Y."/>
            <person name="Li N."/>
            <person name="Wang J."/>
            <person name="Chen M."/>
            <person name="He Y."/>
            <person name="Tan F."/>
            <person name="Song X."/>
            <person name="Zheng Q."/>
            <person name="Huang R."/>
            <person name="Yang H."/>
            <person name="Du X."/>
            <person name="Chen L."/>
            <person name="Yang M."/>
            <person name="Gaffney P.M."/>
            <person name="Wang S."/>
            <person name="Luo L."/>
            <person name="She Z."/>
            <person name="Ming Y."/>
            <person name="Huang W."/>
            <person name="Zhang S."/>
            <person name="Huang B."/>
            <person name="Zhang Y."/>
            <person name="Qu T."/>
            <person name="Ni P."/>
            <person name="Miao G."/>
            <person name="Wang J."/>
            <person name="Wang Q."/>
            <person name="Steinberg C.E."/>
            <person name="Wang H."/>
            <person name="Li N."/>
            <person name="Qian L."/>
            <person name="Zhang G."/>
            <person name="Li Y."/>
            <person name="Yang H."/>
            <person name="Liu X."/>
            <person name="Wang J."/>
            <person name="Yin Y."/>
            <person name="Wang J."/>
        </authorList>
    </citation>
    <scope>NUCLEOTIDE SEQUENCE [LARGE SCALE GENOMIC DNA]</scope>
    <source>
        <strain evidence="3">05x7-T-G4-1.051#20</strain>
    </source>
</reference>
<feature type="domain" description="BD-FAE-like" evidence="2">
    <location>
        <begin position="111"/>
        <end position="327"/>
    </location>
</feature>
<sequence>MCSGKIKMGRNYKMWRSVLKSLLVLAGTTVAVPYVIASVSSVLYGWGERKNKVRRTLSPFKVIAFSYTLLQMMQIKLKYIPLYIQWKRFYSLAKPSQVLKNLSYGRHEETLDLYLPETRKGNDNIPVVIFVSGGAWSMKNKEMYGLLCSEMANKLQVVVCCPNYSAYPKGYVDDMIQDVVDCLCWINENVGDYGGDKDQLMLIGHSSGAHLCIMAILELLHDDILNAEDLPISESVAPQIHFEESHYKRGLAGVYHIGDHYEHETSRGVEDVSCMARVMYGESHFDRFSPTRLCHSLSRGVRLPKIVLLHGTKDYVVPESSSVKFCDVLRDLYVDVALHIIPDCDHYEICLDLMKSDRKFYQPVMGIILQTAKSVLSDK</sequence>
<dbReference type="PANTHER" id="PTHR48081">
    <property type="entry name" value="AB HYDROLASE SUPERFAMILY PROTEIN C4A8.06C"/>
    <property type="match status" value="1"/>
</dbReference>
<dbReference type="InterPro" id="IPR049492">
    <property type="entry name" value="BD-FAE-like_dom"/>
</dbReference>
<evidence type="ECO:0000259" key="2">
    <source>
        <dbReference type="Pfam" id="PF20434"/>
    </source>
</evidence>
<dbReference type="AlphaFoldDB" id="K1Q8B8"/>
<dbReference type="InterPro" id="IPR029058">
    <property type="entry name" value="AB_hydrolase_fold"/>
</dbReference>
<dbReference type="Gene3D" id="3.40.50.1820">
    <property type="entry name" value="alpha/beta hydrolase"/>
    <property type="match status" value="1"/>
</dbReference>
<dbReference type="InParanoid" id="K1Q8B8"/>
<keyword evidence="1" id="KW-0378">Hydrolase</keyword>
<gene>
    <name evidence="3" type="ORF">CGI_10020379</name>
</gene>
<dbReference type="PANTHER" id="PTHR48081:SF33">
    <property type="entry name" value="KYNURENINE FORMAMIDASE"/>
    <property type="match status" value="1"/>
</dbReference>
<evidence type="ECO:0000313" key="3">
    <source>
        <dbReference type="EMBL" id="EKC30208.1"/>
    </source>
</evidence>
<dbReference type="EMBL" id="JH817391">
    <property type="protein sequence ID" value="EKC30208.1"/>
    <property type="molecule type" value="Genomic_DNA"/>
</dbReference>
<dbReference type="SUPFAM" id="SSF53474">
    <property type="entry name" value="alpha/beta-Hydrolases"/>
    <property type="match status" value="1"/>
</dbReference>
<organism evidence="3">
    <name type="scientific">Magallana gigas</name>
    <name type="common">Pacific oyster</name>
    <name type="synonym">Crassostrea gigas</name>
    <dbReference type="NCBI Taxonomy" id="29159"/>
    <lineage>
        <taxon>Eukaryota</taxon>
        <taxon>Metazoa</taxon>
        <taxon>Spiralia</taxon>
        <taxon>Lophotrochozoa</taxon>
        <taxon>Mollusca</taxon>
        <taxon>Bivalvia</taxon>
        <taxon>Autobranchia</taxon>
        <taxon>Pteriomorphia</taxon>
        <taxon>Ostreida</taxon>
        <taxon>Ostreoidea</taxon>
        <taxon>Ostreidae</taxon>
        <taxon>Magallana</taxon>
    </lineage>
</organism>